<proteinExistence type="predicted"/>
<dbReference type="EMBL" id="JACCFI010000001">
    <property type="protein sequence ID" value="NYG19650.1"/>
    <property type="molecule type" value="Genomic_DNA"/>
</dbReference>
<dbReference type="Proteomes" id="UP000549066">
    <property type="component" value="Unassembled WGS sequence"/>
</dbReference>
<evidence type="ECO:0000256" key="1">
    <source>
        <dbReference type="SAM" id="Phobius"/>
    </source>
</evidence>
<accession>A0A852WTL5</accession>
<evidence type="ECO:0000313" key="2">
    <source>
        <dbReference type="EMBL" id="NYG19650.1"/>
    </source>
</evidence>
<dbReference type="AlphaFoldDB" id="A0A852WTL5"/>
<sequence>MKAVAERGTASTAVRPDTTALEQPIDRASLTAYRSRLPASIRPSLAAVFWPTGVLLVAALVLLAFWASLLGDDLLSPSDPGEAFAAWFLLLPYLGFVGVSTVLLVRSLVRRTGRRQYRLHRFAAANGMTYAPVQPGPQLPGMIFTRSGTERAYDVVARGGRHPVSIANHHSTTGEGKGRERHRWGYVAVRLPASLPHIVLDAKGNNALGRRNLPIEFARSQRLRLEGDFDRYFELSCPEGYESDALYLFTPDVMAAFIDTVAELDVEIVDDHLFLYSRKDLSTLDPATWVWLFSVVDALTERVSRWERWRDERLGSTHVTSSAEGAPVIRRPPPGVAKQGRRMRRRVEWFWIVGGLLVFLIGVYSMIEDAVT</sequence>
<name>A0A852WTL5_9MICO</name>
<keyword evidence="1" id="KW-0812">Transmembrane</keyword>
<feature type="transmembrane region" description="Helical" evidence="1">
    <location>
        <begin position="87"/>
        <end position="109"/>
    </location>
</feature>
<dbReference type="RefSeq" id="WP_246303631.1">
    <property type="nucleotide sequence ID" value="NZ_JACCFI010000001.1"/>
</dbReference>
<keyword evidence="1" id="KW-1133">Transmembrane helix</keyword>
<feature type="transmembrane region" description="Helical" evidence="1">
    <location>
        <begin position="44"/>
        <end position="67"/>
    </location>
</feature>
<protein>
    <recommendedName>
        <fullName evidence="4">DUF3137 domain-containing protein</fullName>
    </recommendedName>
</protein>
<keyword evidence="3" id="KW-1185">Reference proteome</keyword>
<gene>
    <name evidence="2" type="ORF">BJY17_000397</name>
</gene>
<organism evidence="2 3">
    <name type="scientific">Agromyces hippuratus</name>
    <dbReference type="NCBI Taxonomy" id="286438"/>
    <lineage>
        <taxon>Bacteria</taxon>
        <taxon>Bacillati</taxon>
        <taxon>Actinomycetota</taxon>
        <taxon>Actinomycetes</taxon>
        <taxon>Micrococcales</taxon>
        <taxon>Microbacteriaceae</taxon>
        <taxon>Agromyces</taxon>
    </lineage>
</organism>
<keyword evidence="1" id="KW-0472">Membrane</keyword>
<feature type="transmembrane region" description="Helical" evidence="1">
    <location>
        <begin position="349"/>
        <end position="367"/>
    </location>
</feature>
<comment type="caution">
    <text evidence="2">The sequence shown here is derived from an EMBL/GenBank/DDBJ whole genome shotgun (WGS) entry which is preliminary data.</text>
</comment>
<evidence type="ECO:0008006" key="4">
    <source>
        <dbReference type="Google" id="ProtNLM"/>
    </source>
</evidence>
<reference evidence="2 3" key="1">
    <citation type="submission" date="2020-07" db="EMBL/GenBank/DDBJ databases">
        <title>Sequencing the genomes of 1000 actinobacteria strains.</title>
        <authorList>
            <person name="Klenk H.-P."/>
        </authorList>
    </citation>
    <scope>NUCLEOTIDE SEQUENCE [LARGE SCALE GENOMIC DNA]</scope>
    <source>
        <strain evidence="2 3">DSM 8598</strain>
    </source>
</reference>
<evidence type="ECO:0000313" key="3">
    <source>
        <dbReference type="Proteomes" id="UP000549066"/>
    </source>
</evidence>